<comment type="caution">
    <text evidence="1">The sequence shown here is derived from an EMBL/GenBank/DDBJ whole genome shotgun (WGS) entry which is preliminary data.</text>
</comment>
<name>A0AAD4FIQ1_9PLEO</name>
<protein>
    <submittedName>
        <fullName evidence="1">Uncharacterized protein</fullName>
    </submittedName>
</protein>
<dbReference type="Proteomes" id="UP001199106">
    <property type="component" value="Unassembled WGS sequence"/>
</dbReference>
<organism evidence="1 2">
    <name type="scientific">Alternaria panax</name>
    <dbReference type="NCBI Taxonomy" id="48097"/>
    <lineage>
        <taxon>Eukaryota</taxon>
        <taxon>Fungi</taxon>
        <taxon>Dikarya</taxon>
        <taxon>Ascomycota</taxon>
        <taxon>Pezizomycotina</taxon>
        <taxon>Dothideomycetes</taxon>
        <taxon>Pleosporomycetidae</taxon>
        <taxon>Pleosporales</taxon>
        <taxon>Pleosporineae</taxon>
        <taxon>Pleosporaceae</taxon>
        <taxon>Alternaria</taxon>
        <taxon>Alternaria sect. Panax</taxon>
    </lineage>
</organism>
<proteinExistence type="predicted"/>
<evidence type="ECO:0000313" key="2">
    <source>
        <dbReference type="Proteomes" id="UP001199106"/>
    </source>
</evidence>
<evidence type="ECO:0000313" key="1">
    <source>
        <dbReference type="EMBL" id="KAG9189708.1"/>
    </source>
</evidence>
<dbReference type="EMBL" id="JAANER010000005">
    <property type="protein sequence ID" value="KAG9189708.1"/>
    <property type="molecule type" value="Genomic_DNA"/>
</dbReference>
<gene>
    <name evidence="1" type="ORF">G6011_06576</name>
</gene>
<accession>A0AAD4FIQ1</accession>
<keyword evidence="2" id="KW-1185">Reference proteome</keyword>
<sequence length="311" mass="34712">MPSKTPLFPNLPPELRNEIYAYLSLPSSSDPSPLNTHLPLGLKTFSCKHTTINLIPTHHGSTSLLSLPPAHFEESAEYSSYLLSNAITLRIGVHFHGRVNTFVQTDWNKKVATHLNKLAKSFPWLRKVARYEIQVLWEPVDGVLKSRDGKRVAGRIPLGMVTCLTQLMDAEAKRKRGDVKVGLCLDDCFAVTNALSDTKFGLDTFLFDGDVGGAGLGFKRLVREVRKRGREVHLPRLPHPRFLAVPPVRDPKEDTSVEVLDGVVRWSEWTRGPLVMARTLDVEAERGSVLTQGKGEAEFPMCHLMAECVTR</sequence>
<reference evidence="1" key="1">
    <citation type="submission" date="2021-07" db="EMBL/GenBank/DDBJ databases">
        <title>Genome Resource of American Ginseng Black Spot Pathogen Alternaria panax.</title>
        <authorList>
            <person name="Qiu C."/>
            <person name="Wang W."/>
            <person name="Liu Z."/>
        </authorList>
    </citation>
    <scope>NUCLEOTIDE SEQUENCE</scope>
    <source>
        <strain evidence="1">BNCC115425</strain>
    </source>
</reference>
<dbReference type="AlphaFoldDB" id="A0AAD4FIQ1"/>